<feature type="transmembrane region" description="Helical" evidence="1">
    <location>
        <begin position="144"/>
        <end position="167"/>
    </location>
</feature>
<dbReference type="AlphaFoldDB" id="A0A2D1TVN8"/>
<proteinExistence type="predicted"/>
<evidence type="ECO:0008006" key="4">
    <source>
        <dbReference type="Google" id="ProtNLM"/>
    </source>
</evidence>
<feature type="transmembrane region" description="Helical" evidence="1">
    <location>
        <begin position="113"/>
        <end position="132"/>
    </location>
</feature>
<name>A0A2D1TVN8_9ACTN</name>
<reference evidence="2 3" key="1">
    <citation type="submission" date="2017-10" db="EMBL/GenBank/DDBJ databases">
        <title>Complete genome sequence of Collinsella aerofaciens isolated from the gut of a healthy adult Indian.</title>
        <authorList>
            <person name="Bag S."/>
            <person name="Ghosh T.S."/>
            <person name="Das B."/>
        </authorList>
    </citation>
    <scope>NUCLEOTIDE SEQUENCE [LARGE SCALE GENOMIC DNA]</scope>
    <source>
        <strain evidence="3">indica</strain>
    </source>
</reference>
<dbReference type="InterPro" id="IPR051533">
    <property type="entry name" value="WaaL-like"/>
</dbReference>
<dbReference type="PANTHER" id="PTHR37422">
    <property type="entry name" value="TEICHURONIC ACID BIOSYNTHESIS PROTEIN TUAE"/>
    <property type="match status" value="1"/>
</dbReference>
<feature type="transmembrane region" description="Helical" evidence="1">
    <location>
        <begin position="319"/>
        <end position="340"/>
    </location>
</feature>
<dbReference type="Proteomes" id="UP000225608">
    <property type="component" value="Chromosome"/>
</dbReference>
<feature type="transmembrane region" description="Helical" evidence="1">
    <location>
        <begin position="12"/>
        <end position="28"/>
    </location>
</feature>
<dbReference type="PANTHER" id="PTHR37422:SF13">
    <property type="entry name" value="LIPOPOLYSACCHARIDE BIOSYNTHESIS PROTEIN PA4999-RELATED"/>
    <property type="match status" value="1"/>
</dbReference>
<organism evidence="2 3">
    <name type="scientific">Collinsella aerofaciens</name>
    <dbReference type="NCBI Taxonomy" id="74426"/>
    <lineage>
        <taxon>Bacteria</taxon>
        <taxon>Bacillati</taxon>
        <taxon>Actinomycetota</taxon>
        <taxon>Coriobacteriia</taxon>
        <taxon>Coriobacteriales</taxon>
        <taxon>Coriobacteriaceae</taxon>
        <taxon>Collinsella</taxon>
    </lineage>
</organism>
<protein>
    <recommendedName>
        <fullName evidence="4">O-antigen ligase domain-containing protein</fullName>
    </recommendedName>
</protein>
<keyword evidence="1" id="KW-1133">Transmembrane helix</keyword>
<keyword evidence="1" id="KW-0472">Membrane</keyword>
<feature type="transmembrane region" description="Helical" evidence="1">
    <location>
        <begin position="225"/>
        <end position="251"/>
    </location>
</feature>
<evidence type="ECO:0000256" key="1">
    <source>
        <dbReference type="SAM" id="Phobius"/>
    </source>
</evidence>
<feature type="transmembrane region" description="Helical" evidence="1">
    <location>
        <begin position="288"/>
        <end position="307"/>
    </location>
</feature>
<evidence type="ECO:0000313" key="2">
    <source>
        <dbReference type="EMBL" id="ATP53429.1"/>
    </source>
</evidence>
<feature type="transmembrane region" description="Helical" evidence="1">
    <location>
        <begin position="34"/>
        <end position="51"/>
    </location>
</feature>
<dbReference type="RefSeq" id="WP_099431605.1">
    <property type="nucleotide sequence ID" value="NZ_CP024160.1"/>
</dbReference>
<feature type="transmembrane region" description="Helical" evidence="1">
    <location>
        <begin position="202"/>
        <end position="218"/>
    </location>
</feature>
<feature type="transmembrane region" description="Helical" evidence="1">
    <location>
        <begin position="360"/>
        <end position="388"/>
    </location>
</feature>
<gene>
    <name evidence="2" type="ORF">CSV91_02075</name>
</gene>
<evidence type="ECO:0000313" key="3">
    <source>
        <dbReference type="Proteomes" id="UP000225608"/>
    </source>
</evidence>
<sequence>MRLIDRKLSLNPLLSIAVFHACVVRVVYIPGYNTIASVLCAIILCVMLLRVKKNFSEPYLKVNLLLFAMSAVMVVSSLLNSYNMNGTLLFIARLNLLTWFLEIQCSEGRIRSTATVFFLCCVVYLLITYYYIVSDPLMAWRNELNYLVGTKFSVSYLALFGLIMYVIAAGRSIKTIPRAVLFAALCVLALLLALRIDCNTGAIGIVLFMLAIAFKPVLEHPLHKPITYLVTSIFVTFILFAFGEIVLHVGFVSDVITNVFGRSSDLSGRTYVYEHVFPFLVNSPLFGYGYNSVYALFEGVMMFSATGNALDAQNAILEYCLYFGLVGVALLYCYICFVLSRGARHIAEGDDWGRYVSLVGLYVLTVLGMAEITINVQFFAYIALYAALSAEEALARDFGYPAPVGRIATIFN</sequence>
<accession>A0A2D1TVN8</accession>
<dbReference type="EMBL" id="CP024160">
    <property type="protein sequence ID" value="ATP53429.1"/>
    <property type="molecule type" value="Genomic_DNA"/>
</dbReference>
<keyword evidence="1" id="KW-0812">Transmembrane</keyword>
<dbReference type="KEGG" id="caer:CSV91_02075"/>
<feature type="transmembrane region" description="Helical" evidence="1">
    <location>
        <begin position="179"/>
        <end position="196"/>
    </location>
</feature>
<feature type="transmembrane region" description="Helical" evidence="1">
    <location>
        <begin position="58"/>
        <end position="78"/>
    </location>
</feature>